<organism evidence="1 2">
    <name type="scientific">Candidatus Ryanbacteria bacterium RIFCSPLOWO2_01_FULL_48_26</name>
    <dbReference type="NCBI Taxonomy" id="1802126"/>
    <lineage>
        <taxon>Bacteria</taxon>
        <taxon>Candidatus Ryaniibacteriota</taxon>
    </lineage>
</organism>
<dbReference type="Gene3D" id="3.40.1160.10">
    <property type="entry name" value="Acetylglutamate kinase-like"/>
    <property type="match status" value="1"/>
</dbReference>
<dbReference type="SUPFAM" id="SSF53633">
    <property type="entry name" value="Carbamate kinase-like"/>
    <property type="match status" value="1"/>
</dbReference>
<dbReference type="EMBL" id="MHNW01000009">
    <property type="protein sequence ID" value="OGZ54270.1"/>
    <property type="molecule type" value="Genomic_DNA"/>
</dbReference>
<evidence type="ECO:0000313" key="2">
    <source>
        <dbReference type="Proteomes" id="UP000179106"/>
    </source>
</evidence>
<dbReference type="Proteomes" id="UP000179106">
    <property type="component" value="Unassembled WGS sequence"/>
</dbReference>
<proteinExistence type="predicted"/>
<name>A0A1G2GW05_9BACT</name>
<dbReference type="AlphaFoldDB" id="A0A1G2GW05"/>
<sequence length="152" mass="16739">MKNVLIKASGDVKDHSEFRAFVAKQAKENYVVVIPGAGTQASRALKAAGYVIKYDAHGRVTSTWEERKIVRDAIEKEAKELEDAFVGTGIVVTPPILYAGSVLCHINADNLVKAFYLGFDEIYVFTLKERAGTKEKEFANYPKVKVISLVGS</sequence>
<comment type="caution">
    <text evidence="1">The sequence shown here is derived from an EMBL/GenBank/DDBJ whole genome shotgun (WGS) entry which is preliminary data.</text>
</comment>
<accession>A0A1G2GW05</accession>
<evidence type="ECO:0000313" key="1">
    <source>
        <dbReference type="EMBL" id="OGZ54270.1"/>
    </source>
</evidence>
<dbReference type="InterPro" id="IPR036393">
    <property type="entry name" value="AceGlu_kinase-like_sf"/>
</dbReference>
<protein>
    <submittedName>
        <fullName evidence="1">Uncharacterized protein</fullName>
    </submittedName>
</protein>
<reference evidence="1 2" key="1">
    <citation type="journal article" date="2016" name="Nat. Commun.">
        <title>Thousands of microbial genomes shed light on interconnected biogeochemical processes in an aquifer system.</title>
        <authorList>
            <person name="Anantharaman K."/>
            <person name="Brown C.T."/>
            <person name="Hug L.A."/>
            <person name="Sharon I."/>
            <person name="Castelle C.J."/>
            <person name="Probst A.J."/>
            <person name="Thomas B.C."/>
            <person name="Singh A."/>
            <person name="Wilkins M.J."/>
            <person name="Karaoz U."/>
            <person name="Brodie E.L."/>
            <person name="Williams K.H."/>
            <person name="Hubbard S.S."/>
            <person name="Banfield J.F."/>
        </authorList>
    </citation>
    <scope>NUCLEOTIDE SEQUENCE [LARGE SCALE GENOMIC DNA]</scope>
</reference>
<gene>
    <name evidence="1" type="ORF">A3B25_02550</name>
</gene>